<accession>A0A8B8BPA8</accession>
<evidence type="ECO:0000256" key="2">
    <source>
        <dbReference type="SAM" id="SignalP"/>
    </source>
</evidence>
<sequence>MFAVFVLWGVFQMGLSQTGLRDQNNIFSSNGFPSSSQWILETMQPQASSTDFSTDLGSQLTPTSFNQQFSTIPFQQRLLLQFQNSRTQQNGQTFRGQSPQTNLQGSVNSPDMMSRRFFAQNQRDWQMFGPPDWNEFSSPFTMQVPNQMDFFQNPFFQPDPFLSNNLGNPFLNDPRMAGSGFGIPNPQENFRGFERENIPRWLANIPRGSDRSPDMNSSVPQDAGTLQDDMNMPGNNSSIDSLSASFERFTRGNQGNGGAFDNMGNNANPSLQWLGNPNEGPPIMPMPMGRMSIDRNPMGNPGRLNILDNMPLFSG</sequence>
<dbReference type="OrthoDB" id="10609568at2759"/>
<dbReference type="RefSeq" id="XP_022305178.1">
    <property type="nucleotide sequence ID" value="XM_022449470.1"/>
</dbReference>
<feature type="chain" id="PRO_5034681133" evidence="2">
    <location>
        <begin position="17"/>
        <end position="315"/>
    </location>
</feature>
<dbReference type="KEGG" id="cvn:111112127"/>
<reference evidence="4" key="2">
    <citation type="submission" date="2025-08" db="UniProtKB">
        <authorList>
            <consortium name="RefSeq"/>
        </authorList>
    </citation>
    <scope>IDENTIFICATION</scope>
    <source>
        <tissue evidence="4">Whole sample</tissue>
    </source>
</reference>
<evidence type="ECO:0000256" key="1">
    <source>
        <dbReference type="SAM" id="MobiDB-lite"/>
    </source>
</evidence>
<feature type="region of interest" description="Disordered" evidence="1">
    <location>
        <begin position="86"/>
        <end position="109"/>
    </location>
</feature>
<feature type="signal peptide" evidence="2">
    <location>
        <begin position="1"/>
        <end position="16"/>
    </location>
</feature>
<organism evidence="3 4">
    <name type="scientific">Crassostrea virginica</name>
    <name type="common">Eastern oyster</name>
    <dbReference type="NCBI Taxonomy" id="6565"/>
    <lineage>
        <taxon>Eukaryota</taxon>
        <taxon>Metazoa</taxon>
        <taxon>Spiralia</taxon>
        <taxon>Lophotrochozoa</taxon>
        <taxon>Mollusca</taxon>
        <taxon>Bivalvia</taxon>
        <taxon>Autobranchia</taxon>
        <taxon>Pteriomorphia</taxon>
        <taxon>Ostreida</taxon>
        <taxon>Ostreoidea</taxon>
        <taxon>Ostreidae</taxon>
        <taxon>Crassostrea</taxon>
    </lineage>
</organism>
<keyword evidence="3" id="KW-1185">Reference proteome</keyword>
<protein>
    <submittedName>
        <fullName evidence="4">Uncharacterized protein LOC111112127</fullName>
    </submittedName>
</protein>
<feature type="region of interest" description="Disordered" evidence="1">
    <location>
        <begin position="205"/>
        <end position="231"/>
    </location>
</feature>
<name>A0A8B8BPA8_CRAVI</name>
<dbReference type="GeneID" id="111112127"/>
<evidence type="ECO:0000313" key="3">
    <source>
        <dbReference type="Proteomes" id="UP000694844"/>
    </source>
</evidence>
<gene>
    <name evidence="4" type="primary">LOC111112127</name>
</gene>
<evidence type="ECO:0000313" key="4">
    <source>
        <dbReference type="RefSeq" id="XP_022305178.1"/>
    </source>
</evidence>
<dbReference type="Proteomes" id="UP000694844">
    <property type="component" value="Chromosome 1"/>
</dbReference>
<proteinExistence type="predicted"/>
<keyword evidence="2" id="KW-0732">Signal</keyword>
<reference evidence="3" key="1">
    <citation type="submission" date="2024-06" db="UniProtKB">
        <authorList>
            <consortium name="RefSeq"/>
        </authorList>
    </citation>
    <scope>NUCLEOTIDE SEQUENCE [LARGE SCALE GENOMIC DNA]</scope>
</reference>
<dbReference type="AlphaFoldDB" id="A0A8B8BPA8"/>